<keyword evidence="3" id="KW-1185">Reference proteome</keyword>
<dbReference type="Pfam" id="PF04230">
    <property type="entry name" value="PS_pyruv_trans"/>
    <property type="match status" value="1"/>
</dbReference>
<gene>
    <name evidence="2" type="ORF">F8A88_10625</name>
</gene>
<dbReference type="RefSeq" id="WP_151151136.1">
    <property type="nucleotide sequence ID" value="NZ_WAIE01000004.1"/>
</dbReference>
<organism evidence="2 3">
    <name type="scientific">Pseudodesulfovibrio senegalensis</name>
    <dbReference type="NCBI Taxonomy" id="1721087"/>
    <lineage>
        <taxon>Bacteria</taxon>
        <taxon>Pseudomonadati</taxon>
        <taxon>Thermodesulfobacteriota</taxon>
        <taxon>Desulfovibrionia</taxon>
        <taxon>Desulfovibrionales</taxon>
        <taxon>Desulfovibrionaceae</taxon>
    </lineage>
</organism>
<proteinExistence type="predicted"/>
<dbReference type="EMBL" id="WAIE01000004">
    <property type="protein sequence ID" value="KAB1441393.1"/>
    <property type="molecule type" value="Genomic_DNA"/>
</dbReference>
<sequence>MSISICLFGSLMEAHVNRSLHQALKNEGCQILSTGPVWGGHDLPKDEGDIEKIRNKLHLAIDHKIDVLFVIRAAALPPKLVREAKAKGVFTVVWLPDDPVLYDFLYKHVVDEYDLVLNCGSKNILDFYTAKGHQPGINFPFWTSSDFFPYCYNPEKSALDVVFWGNCTGAGRKARYETIAALPARTRTFGRIGDDPMGLHGGVIKDINNTEKLVSKTFCNFKIGLNIPQHFSDYADSVYSFKGLEKLGSFQIPSRVVQYAASGMPILSFGNTLNGLLPGAICVNSQEEAAKKLEVLRDADRLLSLSREVHASFKRFYSATIRAKFLLALLDGSLSNPYGMSSEKRARLFFDAADTLACTKSWLTKDAPTKKSNVTIAGYYGRENLGDELILQSMVNNVDTPDASVEFTVAAEDPKNAAAMHGLRTIPRHELDKSNEEARRSSSLVLGGGGLWHDYSFEAQGGIPGLFSPSPWSITGYGKLPLMWAIHNRPVHVYGVGVGPLDSDDARSTVRFLGEQATTISVRDESSRKLLLSIPGWSKSVNLFPDPVFALDLAPYQMDTGPLQDGKITLGINLRQWPYHDLEPLMNNLAAAITSLSETTPVKLVGIPLQTNADTEMIQNLFRRLPPTATREMLAKSSHSTTIQAISRCSAMISMRLHACILSWRLGVPTAGFAYDTKVKNTFDQLGVPEACLPIEPSLPQLTEAILRIVQSPKDLIQKTTPELKTVEQQSRNGLSYLRLWLKSGSGNIPFGENMAQK</sequence>
<dbReference type="AlphaFoldDB" id="A0A6N6N0Z3"/>
<evidence type="ECO:0000259" key="1">
    <source>
        <dbReference type="Pfam" id="PF04230"/>
    </source>
</evidence>
<dbReference type="Proteomes" id="UP000438699">
    <property type="component" value="Unassembled WGS sequence"/>
</dbReference>
<comment type="caution">
    <text evidence="2">The sequence shown here is derived from an EMBL/GenBank/DDBJ whole genome shotgun (WGS) entry which is preliminary data.</text>
</comment>
<dbReference type="PANTHER" id="PTHR36836:SF1">
    <property type="entry name" value="COLANIC ACID BIOSYNTHESIS PROTEIN WCAK"/>
    <property type="match status" value="1"/>
</dbReference>
<evidence type="ECO:0000313" key="3">
    <source>
        <dbReference type="Proteomes" id="UP000438699"/>
    </source>
</evidence>
<feature type="domain" description="Polysaccharide pyruvyl transferase" evidence="1">
    <location>
        <begin position="384"/>
        <end position="676"/>
    </location>
</feature>
<name>A0A6N6N0Z3_9BACT</name>
<evidence type="ECO:0000313" key="2">
    <source>
        <dbReference type="EMBL" id="KAB1441393.1"/>
    </source>
</evidence>
<accession>A0A6N6N0Z3</accession>
<dbReference type="PANTHER" id="PTHR36836">
    <property type="entry name" value="COLANIC ACID BIOSYNTHESIS PROTEIN WCAK"/>
    <property type="match status" value="1"/>
</dbReference>
<dbReference type="OrthoDB" id="1814359at2"/>
<protein>
    <recommendedName>
        <fullName evidence="1">Polysaccharide pyruvyl transferase domain-containing protein</fullName>
    </recommendedName>
</protein>
<reference evidence="2 3" key="1">
    <citation type="journal article" date="2017" name="Int. J. Syst. Evol. Microbiol.">
        <title>Desulfovibrio senegalensis sp. nov., a mesophilic sulfate reducer isolated from marine sediment.</title>
        <authorList>
            <person name="Thioye A."/>
            <person name="Gam Z.B.A."/>
            <person name="Mbengue M."/>
            <person name="Cayol J.L."/>
            <person name="Joseph-Bartoli M."/>
            <person name="Toure-Kane C."/>
            <person name="Labat M."/>
        </authorList>
    </citation>
    <scope>NUCLEOTIDE SEQUENCE [LARGE SCALE GENOMIC DNA]</scope>
    <source>
        <strain evidence="2 3">DSM 101509</strain>
    </source>
</reference>
<dbReference type="InterPro" id="IPR007345">
    <property type="entry name" value="Polysacch_pyruvyl_Trfase"/>
</dbReference>